<organism evidence="2">
    <name type="scientific">Rhizophagus irregularis (strain DAOM 181602 / DAOM 197198 / MUCL 43194)</name>
    <name type="common">Arbuscular mycorrhizal fungus</name>
    <name type="synonym">Glomus intraradices</name>
    <dbReference type="NCBI Taxonomy" id="747089"/>
    <lineage>
        <taxon>Eukaryota</taxon>
        <taxon>Fungi</taxon>
        <taxon>Fungi incertae sedis</taxon>
        <taxon>Mucoromycota</taxon>
        <taxon>Glomeromycotina</taxon>
        <taxon>Glomeromycetes</taxon>
        <taxon>Glomerales</taxon>
        <taxon>Glomeraceae</taxon>
        <taxon>Rhizophagus</taxon>
    </lineage>
</organism>
<feature type="non-terminal residue" evidence="2">
    <location>
        <position position="123"/>
    </location>
</feature>
<dbReference type="HOGENOM" id="CLU_021542_4_0_1"/>
<dbReference type="InterPro" id="IPR000210">
    <property type="entry name" value="BTB/POZ_dom"/>
</dbReference>
<dbReference type="Pfam" id="PF00651">
    <property type="entry name" value="BTB"/>
    <property type="match status" value="1"/>
</dbReference>
<protein>
    <recommendedName>
        <fullName evidence="1">BTB domain-containing protein</fullName>
    </recommendedName>
</protein>
<dbReference type="PANTHER" id="PTHR24410">
    <property type="entry name" value="HL07962P-RELATED"/>
    <property type="match status" value="1"/>
</dbReference>
<proteinExistence type="predicted"/>
<evidence type="ECO:0000313" key="2">
    <source>
        <dbReference type="EMBL" id="ERZ96661.1"/>
    </source>
</evidence>
<dbReference type="AlphaFoldDB" id="U9SNI6"/>
<dbReference type="Gene3D" id="3.30.710.10">
    <property type="entry name" value="Potassium Channel Kv1.1, Chain A"/>
    <property type="match status" value="1"/>
</dbReference>
<dbReference type="SMART" id="SM00225">
    <property type="entry name" value="BTB"/>
    <property type="match status" value="1"/>
</dbReference>
<sequence length="123" mass="14297">MTTKILQDYTRLLENEEYCDVTINVGKDRNTKIFKAHKNILCYRSPHLKRVLASKTSIDFPKISPEIFKVVLNGIISLDEEECSNILKILVIADELLLQGLVDQIQKYLVDNKSSWMEQHFEL</sequence>
<feature type="domain" description="BTB" evidence="1">
    <location>
        <begin position="19"/>
        <end position="77"/>
    </location>
</feature>
<gene>
    <name evidence="2" type="ORF">GLOINDRAFT_12374</name>
</gene>
<dbReference type="InterPro" id="IPR011333">
    <property type="entry name" value="SKP1/BTB/POZ_sf"/>
</dbReference>
<name>U9SNI6_RHIID</name>
<dbReference type="SUPFAM" id="SSF54695">
    <property type="entry name" value="POZ domain"/>
    <property type="match status" value="1"/>
</dbReference>
<dbReference type="EMBL" id="KI300241">
    <property type="protein sequence ID" value="ERZ96661.1"/>
    <property type="molecule type" value="Genomic_DNA"/>
</dbReference>
<dbReference type="InterPro" id="IPR051481">
    <property type="entry name" value="BTB-POZ/Galectin-3-binding"/>
</dbReference>
<dbReference type="CDD" id="cd18186">
    <property type="entry name" value="BTB_POZ_ZBTB_KLHL-like"/>
    <property type="match status" value="1"/>
</dbReference>
<dbReference type="PROSITE" id="PS50097">
    <property type="entry name" value="BTB"/>
    <property type="match status" value="1"/>
</dbReference>
<reference evidence="2" key="1">
    <citation type="submission" date="2013-07" db="EMBL/GenBank/DDBJ databases">
        <title>The genome of an arbuscular mycorrhizal fungus provides insights into the evolution of the oldest plant symbiosis.</title>
        <authorList>
            <consortium name="DOE Joint Genome Institute"/>
            <person name="Tisserant E."/>
            <person name="Malbreil M."/>
            <person name="Kuo A."/>
            <person name="Kohler A."/>
            <person name="Symeonidi A."/>
            <person name="Balestrini R."/>
            <person name="Charron P."/>
            <person name="Duensing N."/>
            <person name="Frei-dit-Frey N."/>
            <person name="Gianinazzi-Pearson V."/>
            <person name="Gilbert B."/>
            <person name="Handa Y."/>
            <person name="Hijri M."/>
            <person name="Kaul R."/>
            <person name="Kawaguchi M."/>
            <person name="Krajinski F."/>
            <person name="Lammers P."/>
            <person name="Lapierre D."/>
            <person name="Masclaux F.G."/>
            <person name="Murat C."/>
            <person name="Morin E."/>
            <person name="Ndikumana S."/>
            <person name="Pagni M."/>
            <person name="Petitpierre D."/>
            <person name="Requena N."/>
            <person name="Rosikiewicz P."/>
            <person name="Riley R."/>
            <person name="Saito K."/>
            <person name="San Clemente H."/>
            <person name="Shapiro H."/>
            <person name="van Tuinen D."/>
            <person name="Becard G."/>
            <person name="Bonfante P."/>
            <person name="Paszkowski U."/>
            <person name="Shachar-Hill Y."/>
            <person name="Young J.P."/>
            <person name="Sanders I.R."/>
            <person name="Henrissat B."/>
            <person name="Rensing S.A."/>
            <person name="Grigoriev I.V."/>
            <person name="Corradi N."/>
            <person name="Roux C."/>
            <person name="Martin F."/>
        </authorList>
    </citation>
    <scope>NUCLEOTIDE SEQUENCE</scope>
    <source>
        <strain evidence="2">DAOM 197198</strain>
    </source>
</reference>
<evidence type="ECO:0000259" key="1">
    <source>
        <dbReference type="PROSITE" id="PS50097"/>
    </source>
</evidence>
<dbReference type="PANTHER" id="PTHR24410:SF23">
    <property type="entry name" value="BTB DOMAIN-CONTAINING PROTEIN-RELATED"/>
    <property type="match status" value="1"/>
</dbReference>
<accession>U9SNI6</accession>